<reference evidence="1 2" key="1">
    <citation type="submission" date="2015-04" db="EMBL/GenBank/DDBJ databases">
        <title>The draft genome sequence of Erythrobacr gangjinensis K7-2.</title>
        <authorList>
            <person name="Zhuang L."/>
            <person name="Liu Y."/>
            <person name="Shao Z."/>
        </authorList>
    </citation>
    <scope>NUCLEOTIDE SEQUENCE [LARGE SCALE GENOMIC DNA]</scope>
    <source>
        <strain evidence="1 2">K7-2</strain>
    </source>
</reference>
<dbReference type="OrthoDB" id="7340718at2"/>
<evidence type="ECO:0000313" key="2">
    <source>
        <dbReference type="Proteomes" id="UP000053070"/>
    </source>
</evidence>
<dbReference type="RefSeq" id="WP_047006827.1">
    <property type="nucleotide sequence ID" value="NZ_CP018097.1"/>
</dbReference>
<gene>
    <name evidence="1" type="ORF">AAW01_07805</name>
</gene>
<organism evidence="1 2">
    <name type="scientific">Aurantiacibacter gangjinensis</name>
    <dbReference type="NCBI Taxonomy" id="502682"/>
    <lineage>
        <taxon>Bacteria</taxon>
        <taxon>Pseudomonadati</taxon>
        <taxon>Pseudomonadota</taxon>
        <taxon>Alphaproteobacteria</taxon>
        <taxon>Sphingomonadales</taxon>
        <taxon>Erythrobacteraceae</taxon>
        <taxon>Aurantiacibacter</taxon>
    </lineage>
</organism>
<protein>
    <submittedName>
        <fullName evidence="1">Uncharacterized protein</fullName>
    </submittedName>
</protein>
<dbReference type="PATRIC" id="fig|502682.8.peg.1595"/>
<name>A0A0G9MLA4_9SPHN</name>
<evidence type="ECO:0000313" key="1">
    <source>
        <dbReference type="EMBL" id="KLE31475.1"/>
    </source>
</evidence>
<dbReference type="KEGG" id="egn:BMF35_a0566"/>
<dbReference type="EMBL" id="LBHC01000002">
    <property type="protein sequence ID" value="KLE31475.1"/>
    <property type="molecule type" value="Genomic_DNA"/>
</dbReference>
<keyword evidence="2" id="KW-1185">Reference proteome</keyword>
<proteinExistence type="predicted"/>
<dbReference type="Proteomes" id="UP000053070">
    <property type="component" value="Unassembled WGS sequence"/>
</dbReference>
<accession>A0A0G9MLA4</accession>
<dbReference type="AlphaFoldDB" id="A0A0G9MLA4"/>
<sequence length="295" mass="33022">MTLAERVDAALSRTVDPAVTAFAARLAGEADTLAVLFYGSNLRTGSLEGVIDFYVLTDGAAEKGLWPRVSYREWDHDGQRLRAKIATMTLAKFAQAARGDSLDTTIWARFVQPSALVWTRDDDARRQMRAAITDAAVTAARLAIAVGPASGAEWDYWRALFQATYRAELRVEKPGRENSILELNEAHFTGLLPCALDAAGIDYAREKDGLSPTMPDDERRAVLKWWRTRRRLGKALNIARLVRATRTFDGAGRYAAWKVQRHTGVEVEVTPWREKHPILSAPGVLFRVWRAKRRS</sequence>
<comment type="caution">
    <text evidence="1">The sequence shown here is derived from an EMBL/GenBank/DDBJ whole genome shotgun (WGS) entry which is preliminary data.</text>
</comment>
<dbReference type="STRING" id="502682.BMF35_a0566"/>